<dbReference type="EMBL" id="CP015243">
    <property type="protein sequence ID" value="ANF59187.1"/>
    <property type="molecule type" value="Genomic_DNA"/>
</dbReference>
<dbReference type="RefSeq" id="WP_064124032.1">
    <property type="nucleotide sequence ID" value="NZ_CP015243.1"/>
</dbReference>
<gene>
    <name evidence="1" type="ORF">A5892_18390</name>
</gene>
<dbReference type="AlphaFoldDB" id="A0A172YIZ3"/>
<evidence type="ECO:0000313" key="1">
    <source>
        <dbReference type="EMBL" id="ANF59187.1"/>
    </source>
</evidence>
<sequence>MSDASFEAALDAWLARLIEPPYSLAPLEAAVLARLLTAERGLTSGRISRDLELEHALVLRAAVALAEKGWIEADRGRERSAQLHLSLAAAGQALRPA</sequence>
<dbReference type="Gene3D" id="1.10.10.10">
    <property type="entry name" value="Winged helix-like DNA-binding domain superfamily/Winged helix DNA-binding domain"/>
    <property type="match status" value="1"/>
</dbReference>
<dbReference type="InterPro" id="IPR036390">
    <property type="entry name" value="WH_DNA-bd_sf"/>
</dbReference>
<dbReference type="KEGG" id="haa:A5892_18390"/>
<dbReference type="Proteomes" id="UP000077875">
    <property type="component" value="Chromosome"/>
</dbReference>
<keyword evidence="2" id="KW-1185">Reference proteome</keyword>
<dbReference type="SUPFAM" id="SSF46785">
    <property type="entry name" value="Winged helix' DNA-binding domain"/>
    <property type="match status" value="1"/>
</dbReference>
<organism evidence="1 2">
    <name type="scientific">Halotalea alkalilenta</name>
    <dbReference type="NCBI Taxonomy" id="376489"/>
    <lineage>
        <taxon>Bacteria</taxon>
        <taxon>Pseudomonadati</taxon>
        <taxon>Pseudomonadota</taxon>
        <taxon>Gammaproteobacteria</taxon>
        <taxon>Oceanospirillales</taxon>
        <taxon>Halomonadaceae</taxon>
        <taxon>Halotalea</taxon>
    </lineage>
</organism>
<evidence type="ECO:0008006" key="3">
    <source>
        <dbReference type="Google" id="ProtNLM"/>
    </source>
</evidence>
<protein>
    <recommendedName>
        <fullName evidence="3">MarR family transcriptional regulator</fullName>
    </recommendedName>
</protein>
<dbReference type="InterPro" id="IPR036388">
    <property type="entry name" value="WH-like_DNA-bd_sf"/>
</dbReference>
<dbReference type="STRING" id="376489.A5892_18390"/>
<proteinExistence type="predicted"/>
<reference evidence="1 2" key="1">
    <citation type="submission" date="2016-04" db="EMBL/GenBank/DDBJ databases">
        <title>Complete Genome Sequence of Halotalea alkalilenta IHB B 13600.</title>
        <authorList>
            <person name="Swarnkar M.K."/>
            <person name="Sharma A."/>
            <person name="Kaushal K."/>
            <person name="Soni R."/>
            <person name="Rana S."/>
            <person name="Singh A.K."/>
            <person name="Gulati A."/>
        </authorList>
    </citation>
    <scope>NUCLEOTIDE SEQUENCE [LARGE SCALE GENOMIC DNA]</scope>
    <source>
        <strain evidence="1 2">IHB B 13600</strain>
    </source>
</reference>
<name>A0A172YIZ3_9GAMM</name>
<accession>A0A172YIZ3</accession>
<evidence type="ECO:0000313" key="2">
    <source>
        <dbReference type="Proteomes" id="UP000077875"/>
    </source>
</evidence>